<dbReference type="Pfam" id="PF00550">
    <property type="entry name" value="PP-binding"/>
    <property type="match status" value="2"/>
</dbReference>
<dbReference type="PANTHER" id="PTHR45527">
    <property type="entry name" value="NONRIBOSOMAL PEPTIDE SYNTHETASE"/>
    <property type="match status" value="1"/>
</dbReference>
<proteinExistence type="predicted"/>
<feature type="domain" description="Carrier" evidence="5">
    <location>
        <begin position="1800"/>
        <end position="1875"/>
    </location>
</feature>
<protein>
    <submittedName>
        <fullName evidence="6">Linear gramicidin synthase subunit B</fullName>
    </submittedName>
</protein>
<dbReference type="CDD" id="cd05930">
    <property type="entry name" value="A_NRPS"/>
    <property type="match status" value="1"/>
</dbReference>
<dbReference type="Gene3D" id="1.10.1200.10">
    <property type="entry name" value="ACP-like"/>
    <property type="match status" value="2"/>
</dbReference>
<keyword evidence="3" id="KW-0597">Phosphoprotein</keyword>
<comment type="cofactor">
    <cofactor evidence="1">
        <name>pantetheine 4'-phosphate</name>
        <dbReference type="ChEBI" id="CHEBI:47942"/>
    </cofactor>
</comment>
<dbReference type="InterPro" id="IPR010071">
    <property type="entry name" value="AA_adenyl_dom"/>
</dbReference>
<dbReference type="PANTHER" id="PTHR45527:SF1">
    <property type="entry name" value="FATTY ACID SYNTHASE"/>
    <property type="match status" value="1"/>
</dbReference>
<dbReference type="Gene3D" id="3.40.50.12780">
    <property type="entry name" value="N-terminal domain of ligase-like"/>
    <property type="match status" value="1"/>
</dbReference>
<dbReference type="GO" id="GO:0043041">
    <property type="term" value="P:amino acid activation for nonribosomal peptide biosynthetic process"/>
    <property type="evidence" value="ECO:0007669"/>
    <property type="project" value="TreeGrafter"/>
</dbReference>
<dbReference type="GO" id="GO:0003824">
    <property type="term" value="F:catalytic activity"/>
    <property type="evidence" value="ECO:0007669"/>
    <property type="project" value="InterPro"/>
</dbReference>
<dbReference type="Gene3D" id="3.40.50.980">
    <property type="match status" value="2"/>
</dbReference>
<feature type="region of interest" description="Disordered" evidence="4">
    <location>
        <begin position="1873"/>
        <end position="1912"/>
    </location>
</feature>
<organism evidence="6 7">
    <name type="scientific">Micromonospora noduli</name>
    <dbReference type="NCBI Taxonomy" id="709876"/>
    <lineage>
        <taxon>Bacteria</taxon>
        <taxon>Bacillati</taxon>
        <taxon>Actinomycetota</taxon>
        <taxon>Actinomycetes</taxon>
        <taxon>Micromonosporales</taxon>
        <taxon>Micromonosporaceae</taxon>
        <taxon>Micromonospora</taxon>
    </lineage>
</organism>
<dbReference type="InterPro" id="IPR023213">
    <property type="entry name" value="CAT-like_dom_sf"/>
</dbReference>
<dbReference type="InterPro" id="IPR000873">
    <property type="entry name" value="AMP-dep_synth/lig_dom"/>
</dbReference>
<dbReference type="Gene3D" id="2.30.38.10">
    <property type="entry name" value="Luciferase, Domain 3"/>
    <property type="match status" value="1"/>
</dbReference>
<dbReference type="GO" id="GO:0031177">
    <property type="term" value="F:phosphopantetheine binding"/>
    <property type="evidence" value="ECO:0007669"/>
    <property type="project" value="InterPro"/>
</dbReference>
<dbReference type="InterPro" id="IPR025110">
    <property type="entry name" value="AMP-bd_C"/>
</dbReference>
<gene>
    <name evidence="6" type="ORF">LAH08_00805</name>
</gene>
<name>A0A328NAQ5_9ACTN</name>
<dbReference type="GO" id="GO:0072330">
    <property type="term" value="P:monocarboxylic acid biosynthetic process"/>
    <property type="evidence" value="ECO:0007669"/>
    <property type="project" value="UniProtKB-ARBA"/>
</dbReference>
<evidence type="ECO:0000256" key="4">
    <source>
        <dbReference type="SAM" id="MobiDB-lite"/>
    </source>
</evidence>
<feature type="domain" description="Carrier" evidence="5">
    <location>
        <begin position="752"/>
        <end position="827"/>
    </location>
</feature>
<dbReference type="PROSITE" id="PS00455">
    <property type="entry name" value="AMP_BINDING"/>
    <property type="match status" value="2"/>
</dbReference>
<dbReference type="InterPro" id="IPR006162">
    <property type="entry name" value="Ppantetheine_attach_site"/>
</dbReference>
<reference evidence="6 7" key="1">
    <citation type="submission" date="2018-03" db="EMBL/GenBank/DDBJ databases">
        <title>Defining the species Micromonospora saelicesensis and Micromonospora noduli under the framework of genomics.</title>
        <authorList>
            <person name="Riesco R."/>
            <person name="Trujillo M.E."/>
        </authorList>
    </citation>
    <scope>NUCLEOTIDE SEQUENCE [LARGE SCALE GENOMIC DNA]</scope>
    <source>
        <strain evidence="6 7">LAH08</strain>
    </source>
</reference>
<dbReference type="InterPro" id="IPR036736">
    <property type="entry name" value="ACP-like_sf"/>
</dbReference>
<dbReference type="CDD" id="cd19531">
    <property type="entry name" value="LCL_NRPS-like"/>
    <property type="match status" value="1"/>
</dbReference>
<dbReference type="InterPro" id="IPR020806">
    <property type="entry name" value="PKS_PP-bd"/>
</dbReference>
<dbReference type="GO" id="GO:0005737">
    <property type="term" value="C:cytoplasm"/>
    <property type="evidence" value="ECO:0007669"/>
    <property type="project" value="TreeGrafter"/>
</dbReference>
<dbReference type="Gene3D" id="3.30.559.10">
    <property type="entry name" value="Chloramphenicol acetyltransferase-like domain"/>
    <property type="match status" value="1"/>
</dbReference>
<dbReference type="SMART" id="SM00823">
    <property type="entry name" value="PKS_PP"/>
    <property type="match status" value="2"/>
</dbReference>
<dbReference type="CDD" id="cd12117">
    <property type="entry name" value="A_NRPS_Srf_like"/>
    <property type="match status" value="1"/>
</dbReference>
<dbReference type="Gene3D" id="3.30.559.30">
    <property type="entry name" value="Nonribosomal peptide synthetase, condensation domain"/>
    <property type="match status" value="2"/>
</dbReference>
<dbReference type="RefSeq" id="WP_112582441.1">
    <property type="nucleotide sequence ID" value="NZ_PYAA01000003.1"/>
</dbReference>
<dbReference type="GO" id="GO:0008610">
    <property type="term" value="P:lipid biosynthetic process"/>
    <property type="evidence" value="ECO:0007669"/>
    <property type="project" value="UniProtKB-ARBA"/>
</dbReference>
<sequence>MTGSRAVAQEMDALVHWRAGLAGVPTLDLVTDRVRPARRRQHTDRVTLTVGPDTTRRLHAVSAALGVAPSVPLLAVGQVVLGRHAGTRDLATATPLDGALVPLRGRWDDDPSAADLFARVDAGLRAASPYTGVPLHRVAEALGLPHDPSRAALCPVVLGVGAAPATTGAVPPDLSVLWDEPRPDAAFAVLAYDPDLFDSATVRRFADHYLTLLDNALTDPEAPISTLAHTSAQERALIVRWGTGGGTAGPPSVPAAFLTQAEATPDAVALEYDGTTLTYAEVRARADALATVLTGHGVTPGSVVGLAMGSSAQFVVAMLAVLATGAAYLPLDPSYPEARREFMLRDSGARLLLADGPVAVVGDLPVLRLDRLVLPSGRSAPTWPLTYPTQRACVLYTSGSTGRPKGVETTHGGIVRLVHRADYFPVGPADAVAQAANVSFDAASFEVWGALLNGARLVGIPKDDVLTPSRLGHRLAEHGVTVLMLTTALFHRCVDADPAMFAPLRALYFGGEPADARRVATLAAALPGLRLVNGYGPTECTTFSSTWDVTDLPGDAARTPIGRPIGGELLYVLDDHGRLTGIGAPGELFIGGAGLAHGYVGRPDLTAERFVPSPFEPGARVYRTGDVVRWREDGQLECLGRADQQVKIRGVRIEPDEIASTLTTCPGVRAAAVTVHGDGDERRLVAYVVPDDAPVPAGELRAHLATRLPEAMVPTWYVPLAALPVTPNGKVDRRALPAPDAHHGVRAADGVPPSGPIEELVARTWQDLLGVPVVSAADDFFALGGHSLLAAQMVARIAAAAGVRLGVRAAFEAPTVAALAARVADAGPDDARPPVPAAGPGPHPLSYAQQRLWFLDQLDAGRAVYSVPLVLTVDGPLDVDALDAGLRGLVTRHAALRTRLVTIDGEPRQVVDDEPLVVLTVDDLRDRADRDEQADALLRHAAARPFDLATGPLARWHLIRLTDEHAMLLMTLHHAVCDGWSIGVLIRDLGAFYAARTIGTPAPVPLTVEYVDYTLWQRALLAGDARTTQLAYWVDRLAGAPAALDLPTDRPRPATARHRGETFDVRLPAALVERLDAVGRRHGVTRFMVLLAVFQLVLGRYADVRDVSVGSPVSGRTRSEFDDLVGFFVNTVVLRTRWQDTETFVDVLARVRDAVLGAYEHQDVPFEQVVEAVRPPRDPSRTPLFQVMLSAQNLPERTDAVPGLSVGVTEPPGRVAKFDLTVAWDEVPSATGELRGTVEYDVDLFDRDTAERLAHSYRTLLESALSTPDAPVSTLDLLPGPELVPPAGGATDAPTASTLHGLVAAAAARWQQRPALVQGDRQVSHAELDSRAAAVHAHLTARGVRPGDTVAVLLERSPDWPAALLGILRAGAAYVPLDPAIPPKRLAHILADSSAVLLLGSRENHPPAADLPFVAIEDALLAAPAAAGTPVHPSAPAYVLYTSGTTGQPKGVRVSHGNLVHTLEAVAGHYALTPADRVLQFAALGFDVAAEELFGTLIRGGAVVLPPAGPVPGLDEFTALIRRERLTVLNLPASYWHEWVAVLDRHPPASCPHLRLVVVGSERVDAGRLAQWRAAAPEVRWLNAYGPTEATITATVHEPGGDREPVTGSVPVGLPLPGVRAYVLDRGLRPVPRGVPGDLWLGGPGVAQGYVGDPARTAVSFLPDPWGPPGGRMYGTRDRVRLGVGGVLEFLGREDGQVKVRGFRIELGEIEAALGAHPTVGEAAAVLREDVPGRPTLVGYVTPSDVDVALLRAHLADRLPGYMVPATIVTLDRLPRSDRGKVDRDALAPPAAPTPAGVGVPGSELERAVAAIWRDVLVVDEVGVDDNFFDIGGHSLLVMRVQTHLSERLGRTVPVVELFRHPTVRALARHLASGDRTPAMSAGHHRAETRAAIQRARTPRRRPGRHHDRGDA</sequence>
<dbReference type="Pfam" id="PF00501">
    <property type="entry name" value="AMP-binding"/>
    <property type="match status" value="2"/>
</dbReference>
<dbReference type="FunFam" id="1.10.1200.10:FF:000016">
    <property type="entry name" value="Non-ribosomal peptide synthase"/>
    <property type="match status" value="2"/>
</dbReference>
<comment type="caution">
    <text evidence="6">The sequence shown here is derived from an EMBL/GenBank/DDBJ whole genome shotgun (WGS) entry which is preliminary data.</text>
</comment>
<dbReference type="InterPro" id="IPR001242">
    <property type="entry name" value="Condensation_dom"/>
</dbReference>
<dbReference type="PROSITE" id="PS50075">
    <property type="entry name" value="CARRIER"/>
    <property type="match status" value="2"/>
</dbReference>
<evidence type="ECO:0000259" key="5">
    <source>
        <dbReference type="PROSITE" id="PS50075"/>
    </source>
</evidence>
<dbReference type="InterPro" id="IPR020845">
    <property type="entry name" value="AMP-binding_CS"/>
</dbReference>
<keyword evidence="2" id="KW-0596">Phosphopantetheine</keyword>
<dbReference type="Gene3D" id="3.30.300.30">
    <property type="match status" value="2"/>
</dbReference>
<feature type="region of interest" description="Disordered" evidence="4">
    <location>
        <begin position="1780"/>
        <end position="1800"/>
    </location>
</feature>
<evidence type="ECO:0000313" key="7">
    <source>
        <dbReference type="Proteomes" id="UP000248966"/>
    </source>
</evidence>
<dbReference type="GO" id="GO:0044550">
    <property type="term" value="P:secondary metabolite biosynthetic process"/>
    <property type="evidence" value="ECO:0007669"/>
    <property type="project" value="UniProtKB-ARBA"/>
</dbReference>
<dbReference type="FunFam" id="3.30.300.30:FF:000010">
    <property type="entry name" value="Enterobactin synthetase component F"/>
    <property type="match status" value="1"/>
</dbReference>
<dbReference type="InterPro" id="IPR009081">
    <property type="entry name" value="PP-bd_ACP"/>
</dbReference>
<dbReference type="SUPFAM" id="SSF52777">
    <property type="entry name" value="CoA-dependent acyltransferases"/>
    <property type="match status" value="3"/>
</dbReference>
<dbReference type="SUPFAM" id="SSF56801">
    <property type="entry name" value="Acetyl-CoA synthetase-like"/>
    <property type="match status" value="2"/>
</dbReference>
<evidence type="ECO:0000256" key="3">
    <source>
        <dbReference type="ARBA" id="ARBA00022553"/>
    </source>
</evidence>
<dbReference type="Pfam" id="PF00668">
    <property type="entry name" value="Condensation"/>
    <property type="match status" value="1"/>
</dbReference>
<evidence type="ECO:0000256" key="1">
    <source>
        <dbReference type="ARBA" id="ARBA00001957"/>
    </source>
</evidence>
<evidence type="ECO:0000256" key="2">
    <source>
        <dbReference type="ARBA" id="ARBA00022450"/>
    </source>
</evidence>
<accession>A0A328NAQ5</accession>
<dbReference type="Pfam" id="PF13193">
    <property type="entry name" value="AMP-binding_C"/>
    <property type="match status" value="2"/>
</dbReference>
<dbReference type="EMBL" id="PYAA01000003">
    <property type="protein sequence ID" value="RAO06270.1"/>
    <property type="molecule type" value="Genomic_DNA"/>
</dbReference>
<dbReference type="InterPro" id="IPR042099">
    <property type="entry name" value="ANL_N_sf"/>
</dbReference>
<evidence type="ECO:0000313" key="6">
    <source>
        <dbReference type="EMBL" id="RAO06270.1"/>
    </source>
</evidence>
<feature type="compositionally biased region" description="Basic residues" evidence="4">
    <location>
        <begin position="1897"/>
        <end position="1912"/>
    </location>
</feature>
<dbReference type="PROSITE" id="PS00012">
    <property type="entry name" value="PHOSPHOPANTETHEINE"/>
    <property type="match status" value="1"/>
</dbReference>
<dbReference type="FunFam" id="2.30.38.10:FF:000001">
    <property type="entry name" value="Non-ribosomal peptide synthetase PvdI"/>
    <property type="match status" value="1"/>
</dbReference>
<dbReference type="InterPro" id="IPR045851">
    <property type="entry name" value="AMP-bd_C_sf"/>
</dbReference>
<dbReference type="Proteomes" id="UP000248966">
    <property type="component" value="Unassembled WGS sequence"/>
</dbReference>
<dbReference type="SUPFAM" id="SSF47336">
    <property type="entry name" value="ACP-like"/>
    <property type="match status" value="2"/>
</dbReference>
<dbReference type="FunFam" id="3.40.50.12780:FF:000012">
    <property type="entry name" value="Non-ribosomal peptide synthetase"/>
    <property type="match status" value="1"/>
</dbReference>
<dbReference type="NCBIfam" id="TIGR01733">
    <property type="entry name" value="AA-adenyl-dom"/>
    <property type="match status" value="2"/>
</dbReference>